<comment type="caution">
    <text evidence="1">The sequence shown here is derived from an EMBL/GenBank/DDBJ whole genome shotgun (WGS) entry which is preliminary data.</text>
</comment>
<gene>
    <name evidence="1" type="ORF">ABH943_004676</name>
</gene>
<dbReference type="EMBL" id="JBIYDN010000015">
    <property type="protein sequence ID" value="MFK4444654.1"/>
    <property type="molecule type" value="Genomic_DNA"/>
</dbReference>
<organism evidence="1 2">
    <name type="scientific">Caballeronia udeis</name>
    <dbReference type="NCBI Taxonomy" id="1232866"/>
    <lineage>
        <taxon>Bacteria</taxon>
        <taxon>Pseudomonadati</taxon>
        <taxon>Pseudomonadota</taxon>
        <taxon>Betaproteobacteria</taxon>
        <taxon>Burkholderiales</taxon>
        <taxon>Burkholderiaceae</taxon>
        <taxon>Caballeronia</taxon>
    </lineage>
</organism>
<keyword evidence="2" id="KW-1185">Reference proteome</keyword>
<dbReference type="RefSeq" id="WP_404609743.1">
    <property type="nucleotide sequence ID" value="NZ_JBIYDN010000015.1"/>
</dbReference>
<reference evidence="1 2" key="1">
    <citation type="submission" date="2024-11" db="EMBL/GenBank/DDBJ databases">
        <title>Using genomics to understand microbial adaptation to soil warming.</title>
        <authorList>
            <person name="Deangelis K.M. PhD."/>
        </authorList>
    </citation>
    <scope>NUCLEOTIDE SEQUENCE [LARGE SCALE GENOMIC DNA]</scope>
    <source>
        <strain evidence="1 2">GAS97</strain>
    </source>
</reference>
<protein>
    <submittedName>
        <fullName evidence="1">Uncharacterized protein</fullName>
    </submittedName>
</protein>
<evidence type="ECO:0000313" key="2">
    <source>
        <dbReference type="Proteomes" id="UP001620514"/>
    </source>
</evidence>
<dbReference type="Proteomes" id="UP001620514">
    <property type="component" value="Unassembled WGS sequence"/>
</dbReference>
<sequence>MRPRKHKLALSLDTLRDHMSPGRSYTAAILACVFDGSPAAIAQMLETLTASGEVRSMIAYRETRPERRRYWIAPPKRMTHAERTELRGYDLMRFPRLAMEARKA</sequence>
<name>A0ABW8MLU9_9BURK</name>
<proteinExistence type="predicted"/>
<accession>A0ABW8MLU9</accession>
<evidence type="ECO:0000313" key="1">
    <source>
        <dbReference type="EMBL" id="MFK4444654.1"/>
    </source>
</evidence>